<keyword evidence="2" id="KW-0808">Transferase</keyword>
<gene>
    <name evidence="2" type="ORF">LR394_07680</name>
</gene>
<dbReference type="InterPro" id="IPR015424">
    <property type="entry name" value="PyrdxlP-dep_Trfase"/>
</dbReference>
<keyword evidence="3" id="KW-1185">Reference proteome</keyword>
<feature type="domain" description="Aminotransferase class V" evidence="1">
    <location>
        <begin position="78"/>
        <end position="341"/>
    </location>
</feature>
<reference evidence="2" key="1">
    <citation type="submission" date="2021-11" db="EMBL/GenBank/DDBJ databases">
        <title>Streptomyces corallinus and Kineosporia corallina sp. nov., two new coral-derived marine actinobacteria.</title>
        <authorList>
            <person name="Buangrab K."/>
            <person name="Sutthacheep M."/>
            <person name="Yeemin T."/>
            <person name="Harunari E."/>
            <person name="Igarashi Y."/>
            <person name="Sripreechasak P."/>
            <person name="Kanchanasin P."/>
            <person name="Tanasupawat S."/>
            <person name="Phongsopitanun W."/>
        </authorList>
    </citation>
    <scope>NUCLEOTIDE SEQUENCE</scope>
    <source>
        <strain evidence="2">JCM 31032</strain>
    </source>
</reference>
<comment type="caution">
    <text evidence="2">The sequence shown here is derived from an EMBL/GenBank/DDBJ whole genome shotgun (WGS) entry which is preliminary data.</text>
</comment>
<name>A0A9X1NBH0_9ACTN</name>
<evidence type="ECO:0000259" key="1">
    <source>
        <dbReference type="Pfam" id="PF00266"/>
    </source>
</evidence>
<dbReference type="RefSeq" id="WP_231439945.1">
    <property type="nucleotide sequence ID" value="NZ_JAJOMB010000003.1"/>
</dbReference>
<dbReference type="Gene3D" id="3.90.1150.10">
    <property type="entry name" value="Aspartate Aminotransferase, domain 1"/>
    <property type="match status" value="1"/>
</dbReference>
<dbReference type="Gene3D" id="3.40.640.10">
    <property type="entry name" value="Type I PLP-dependent aspartate aminotransferase-like (Major domain)"/>
    <property type="match status" value="1"/>
</dbReference>
<dbReference type="SUPFAM" id="SSF53383">
    <property type="entry name" value="PLP-dependent transferases"/>
    <property type="match status" value="1"/>
</dbReference>
<proteinExistence type="predicted"/>
<dbReference type="InterPro" id="IPR015421">
    <property type="entry name" value="PyrdxlP-dep_Trfase_major"/>
</dbReference>
<protein>
    <submittedName>
        <fullName evidence="2">Aminotransferase class V-fold PLP-dependent enzyme</fullName>
    </submittedName>
</protein>
<organism evidence="2 3">
    <name type="scientific">Kineosporia babensis</name>
    <dbReference type="NCBI Taxonomy" id="499548"/>
    <lineage>
        <taxon>Bacteria</taxon>
        <taxon>Bacillati</taxon>
        <taxon>Actinomycetota</taxon>
        <taxon>Actinomycetes</taxon>
        <taxon>Kineosporiales</taxon>
        <taxon>Kineosporiaceae</taxon>
        <taxon>Kineosporia</taxon>
    </lineage>
</organism>
<dbReference type="Proteomes" id="UP001138997">
    <property type="component" value="Unassembled WGS sequence"/>
</dbReference>
<accession>A0A9X1NBH0</accession>
<dbReference type="InterPro" id="IPR000192">
    <property type="entry name" value="Aminotrans_V_dom"/>
</dbReference>
<sequence>MDEYRAAFREPQGYLNFASFGPPSLAVQNAIGAAVSQAVLGGSSAVLHAADQRALAAIARLTGFPEQACTLATSTSAGLQQIAFGMPAGEVLVSGDEFPSNLYPWWRAQEAGLLSVRALERAEPECPLQVTPEVIAAALRPETVAVAISAVDFRTGYRADLAGLRQVIGDRLLVVDGIQGFGVLDQDWTHADALAVGGQKWLRAGWGTGFLALSPRGLDRIRPLLGSWTGVEEPSVYDGQEHAPLAGARSLSVTNLSPFSSAALGAALELLETVGVAAVQDRIEQSVKVLRAELQDLPLLSPEEPQQRAGILVVGVADAQQALAALAETGITATAHGHDRVRLSVHATTDPAVFPLVASILGR</sequence>
<dbReference type="Pfam" id="PF00266">
    <property type="entry name" value="Aminotran_5"/>
    <property type="match status" value="1"/>
</dbReference>
<dbReference type="GO" id="GO:0008483">
    <property type="term" value="F:transaminase activity"/>
    <property type="evidence" value="ECO:0007669"/>
    <property type="project" value="UniProtKB-KW"/>
</dbReference>
<dbReference type="EMBL" id="JAJOMB010000003">
    <property type="protein sequence ID" value="MCD5310769.1"/>
    <property type="molecule type" value="Genomic_DNA"/>
</dbReference>
<keyword evidence="2" id="KW-0032">Aminotransferase</keyword>
<evidence type="ECO:0000313" key="3">
    <source>
        <dbReference type="Proteomes" id="UP001138997"/>
    </source>
</evidence>
<dbReference type="InterPro" id="IPR015422">
    <property type="entry name" value="PyrdxlP-dep_Trfase_small"/>
</dbReference>
<dbReference type="AlphaFoldDB" id="A0A9X1NBH0"/>
<dbReference type="PANTHER" id="PTHR43586:SF15">
    <property type="entry name" value="BLR3095 PROTEIN"/>
    <property type="match status" value="1"/>
</dbReference>
<dbReference type="PANTHER" id="PTHR43586">
    <property type="entry name" value="CYSTEINE DESULFURASE"/>
    <property type="match status" value="1"/>
</dbReference>
<evidence type="ECO:0000313" key="2">
    <source>
        <dbReference type="EMBL" id="MCD5310769.1"/>
    </source>
</evidence>